<dbReference type="HOGENOM" id="CLU_174892_0_0_9"/>
<dbReference type="Pfam" id="PF12636">
    <property type="entry name" value="DUF3781"/>
    <property type="match status" value="1"/>
</dbReference>
<gene>
    <name evidence="1" type="ORF">HMPREF9473_02679</name>
</gene>
<name>G5IGQ1_9FIRM</name>
<evidence type="ECO:0000313" key="1">
    <source>
        <dbReference type="EMBL" id="EHI59372.1"/>
    </source>
</evidence>
<evidence type="ECO:0000313" key="2">
    <source>
        <dbReference type="Proteomes" id="UP000005384"/>
    </source>
</evidence>
<keyword evidence="2" id="KW-1185">Reference proteome</keyword>
<dbReference type="AlphaFoldDB" id="G5IGQ1"/>
<accession>G5IGQ1</accession>
<dbReference type="Proteomes" id="UP000005384">
    <property type="component" value="Unassembled WGS sequence"/>
</dbReference>
<organism evidence="1 2">
    <name type="scientific">Hungatella hathewayi WAL-18680</name>
    <dbReference type="NCBI Taxonomy" id="742737"/>
    <lineage>
        <taxon>Bacteria</taxon>
        <taxon>Bacillati</taxon>
        <taxon>Bacillota</taxon>
        <taxon>Clostridia</taxon>
        <taxon>Lachnospirales</taxon>
        <taxon>Lachnospiraceae</taxon>
        <taxon>Hungatella</taxon>
    </lineage>
</organism>
<comment type="caution">
    <text evidence="1">The sequence shown here is derived from an EMBL/GenBank/DDBJ whole genome shotgun (WGS) entry which is preliminary data.</text>
</comment>
<protein>
    <recommendedName>
        <fullName evidence="3">DUF3781 domain-containing protein</fullName>
    </recommendedName>
</protein>
<sequence>MSENQPKELLDNLANLHTTEMGVGRIKRNLSLECRDVVAWCRQQIESPDALIYRKGKNWYVEIGTSIITVNAYSYTIITAHKKKPQAD</sequence>
<dbReference type="EMBL" id="ADLN01000060">
    <property type="protein sequence ID" value="EHI59372.1"/>
    <property type="molecule type" value="Genomic_DNA"/>
</dbReference>
<dbReference type="PATRIC" id="fig|742737.3.peg.2690"/>
<evidence type="ECO:0008006" key="3">
    <source>
        <dbReference type="Google" id="ProtNLM"/>
    </source>
</evidence>
<dbReference type="OrthoDB" id="5325609at2"/>
<dbReference type="RefSeq" id="WP_006780658.1">
    <property type="nucleotide sequence ID" value="NZ_CP040506.1"/>
</dbReference>
<reference evidence="1 2" key="1">
    <citation type="submission" date="2011-08" db="EMBL/GenBank/DDBJ databases">
        <title>The Genome Sequence of Clostridium hathewayi WAL-18680.</title>
        <authorList>
            <consortium name="The Broad Institute Genome Sequencing Platform"/>
            <person name="Earl A."/>
            <person name="Ward D."/>
            <person name="Feldgarden M."/>
            <person name="Gevers D."/>
            <person name="Finegold S.M."/>
            <person name="Summanen P.H."/>
            <person name="Molitoris D.R."/>
            <person name="Song M."/>
            <person name="Daigneault M."/>
            <person name="Allen-Vercoe E."/>
            <person name="Young S.K."/>
            <person name="Zeng Q."/>
            <person name="Gargeya S."/>
            <person name="Fitzgerald M."/>
            <person name="Haas B."/>
            <person name="Abouelleil A."/>
            <person name="Alvarado L."/>
            <person name="Arachchi H.M."/>
            <person name="Berlin A."/>
            <person name="Brown A."/>
            <person name="Chapman S.B."/>
            <person name="Chen Z."/>
            <person name="Dunbar C."/>
            <person name="Freedman E."/>
            <person name="Gearin G."/>
            <person name="Gellesch M."/>
            <person name="Goldberg J."/>
            <person name="Griggs A."/>
            <person name="Gujja S."/>
            <person name="Heiman D."/>
            <person name="Howarth C."/>
            <person name="Larson L."/>
            <person name="Lui A."/>
            <person name="MacDonald P.J.P."/>
            <person name="Montmayeur A."/>
            <person name="Murphy C."/>
            <person name="Neiman D."/>
            <person name="Pearson M."/>
            <person name="Priest M."/>
            <person name="Roberts A."/>
            <person name="Saif S."/>
            <person name="Shea T."/>
            <person name="Shenoy N."/>
            <person name="Sisk P."/>
            <person name="Stolte C."/>
            <person name="Sykes S."/>
            <person name="Wortman J."/>
            <person name="Nusbaum C."/>
            <person name="Birren B."/>
        </authorList>
    </citation>
    <scope>NUCLEOTIDE SEQUENCE [LARGE SCALE GENOMIC DNA]</scope>
    <source>
        <strain evidence="1 2">WAL-18680</strain>
    </source>
</reference>
<dbReference type="InterPro" id="IPR024229">
    <property type="entry name" value="DUF3781"/>
</dbReference>
<proteinExistence type="predicted"/>